<dbReference type="OrthoDB" id="3462308at2"/>
<protein>
    <submittedName>
        <fullName evidence="2">Transcriptional regulator, XRE family</fullName>
    </submittedName>
</protein>
<keyword evidence="3" id="KW-1185">Reference proteome</keyword>
<evidence type="ECO:0000259" key="1">
    <source>
        <dbReference type="PROSITE" id="PS50943"/>
    </source>
</evidence>
<dbReference type="InterPro" id="IPR010982">
    <property type="entry name" value="Lambda_DNA-bd_dom_sf"/>
</dbReference>
<name>D1ABL1_THECD</name>
<reference evidence="2 3" key="1">
    <citation type="journal article" date="2011" name="Stand. Genomic Sci.">
        <title>Complete genome sequence of Thermomonospora curvata type strain (B9).</title>
        <authorList>
            <person name="Chertkov O."/>
            <person name="Sikorski J."/>
            <person name="Nolan M."/>
            <person name="Lapidus A."/>
            <person name="Lucas S."/>
            <person name="Del Rio T.G."/>
            <person name="Tice H."/>
            <person name="Cheng J.F."/>
            <person name="Goodwin L."/>
            <person name="Pitluck S."/>
            <person name="Liolios K."/>
            <person name="Ivanova N."/>
            <person name="Mavromatis K."/>
            <person name="Mikhailova N."/>
            <person name="Ovchinnikova G."/>
            <person name="Pati A."/>
            <person name="Chen A."/>
            <person name="Palaniappan K."/>
            <person name="Djao O.D."/>
            <person name="Land M."/>
            <person name="Hauser L."/>
            <person name="Chang Y.J."/>
            <person name="Jeffries C.D."/>
            <person name="Brettin T."/>
            <person name="Han C."/>
            <person name="Detter J.C."/>
            <person name="Rohde M."/>
            <person name="Goker M."/>
            <person name="Woyke T."/>
            <person name="Bristow J."/>
            <person name="Eisen J.A."/>
            <person name="Markowitz V."/>
            <person name="Hugenholtz P."/>
            <person name="Klenk H.P."/>
            <person name="Kyrpides N.C."/>
        </authorList>
    </citation>
    <scope>NUCLEOTIDE SEQUENCE [LARGE SCALE GENOMIC DNA]</scope>
    <source>
        <strain evidence="3">ATCC 19995 / DSM 43183 / JCM 3096 / KCTC 9072 / NBRC 15933 / NCIMB 10081 / Henssen B9</strain>
    </source>
</reference>
<dbReference type="RefSeq" id="WP_012852031.1">
    <property type="nucleotide sequence ID" value="NC_013510.1"/>
</dbReference>
<dbReference type="SUPFAM" id="SSF47413">
    <property type="entry name" value="lambda repressor-like DNA-binding domains"/>
    <property type="match status" value="1"/>
</dbReference>
<dbReference type="STRING" id="471852.Tcur_1672"/>
<gene>
    <name evidence="2" type="ordered locus">Tcur_1672</name>
</gene>
<dbReference type="eggNOG" id="COG1396">
    <property type="taxonomic scope" value="Bacteria"/>
</dbReference>
<dbReference type="AlphaFoldDB" id="D1ABL1"/>
<dbReference type="SMART" id="SM00530">
    <property type="entry name" value="HTH_XRE"/>
    <property type="match status" value="1"/>
</dbReference>
<dbReference type="EMBL" id="CP001738">
    <property type="protein sequence ID" value="ACY97247.1"/>
    <property type="molecule type" value="Genomic_DNA"/>
</dbReference>
<dbReference type="Proteomes" id="UP000001918">
    <property type="component" value="Chromosome"/>
</dbReference>
<dbReference type="PROSITE" id="PS50943">
    <property type="entry name" value="HTH_CROC1"/>
    <property type="match status" value="1"/>
</dbReference>
<feature type="domain" description="HTH cro/C1-type" evidence="1">
    <location>
        <begin position="13"/>
        <end position="78"/>
    </location>
</feature>
<evidence type="ECO:0000313" key="3">
    <source>
        <dbReference type="Proteomes" id="UP000001918"/>
    </source>
</evidence>
<evidence type="ECO:0000313" key="2">
    <source>
        <dbReference type="EMBL" id="ACY97247.1"/>
    </source>
</evidence>
<dbReference type="CDD" id="cd00093">
    <property type="entry name" value="HTH_XRE"/>
    <property type="match status" value="1"/>
</dbReference>
<proteinExistence type="predicted"/>
<accession>D1ABL1</accession>
<dbReference type="KEGG" id="tcu:Tcur_1672"/>
<sequence>MAEQVRPWWAVRLRNERRARGWTQRDLADRLAQQVTEQCPELDCLITYIKRWESGKSTVSKRYRLALAAAFEVRHDELFAPPASVRDETMRQIPATPWDGPARSVENADSSSDWDEMKRRLLLQLAAVGGAGALAATGEPVRLLLEQILARAPRSVGDWEIACADHLHAIRTRPPAQIRDDLPADLLVLQRQIADPGDQDVTELQRIAAALSTLYANVLTRLGEHGAALRWWRTARDAADASGDLELRVQVRSEEAGFGLYGQRDPVTVLRLTEEARRLAAGRPFAGVASLAGTRAKAFSLLGRHAEAKRELLVLAGSTPHTSSSGPIPNLWREDQVHFAESWVHAAAGNEAEADEARERVLAFKGDYQYDVNVRLHEALCTVAQGGFEAGARHAATIFDTMPAARHSRMITETGRMILRAVPAEHRDHPAVADFRALLAAA</sequence>
<dbReference type="Gene3D" id="1.10.260.40">
    <property type="entry name" value="lambda repressor-like DNA-binding domains"/>
    <property type="match status" value="1"/>
</dbReference>
<organism evidence="2 3">
    <name type="scientific">Thermomonospora curvata (strain ATCC 19995 / DSM 43183 / JCM 3096 / KCTC 9072 / NBRC 15933 / NCIMB 10081 / Henssen B9)</name>
    <dbReference type="NCBI Taxonomy" id="471852"/>
    <lineage>
        <taxon>Bacteria</taxon>
        <taxon>Bacillati</taxon>
        <taxon>Actinomycetota</taxon>
        <taxon>Actinomycetes</taxon>
        <taxon>Streptosporangiales</taxon>
        <taxon>Thermomonosporaceae</taxon>
        <taxon>Thermomonospora</taxon>
    </lineage>
</organism>
<dbReference type="InterPro" id="IPR001387">
    <property type="entry name" value="Cro/C1-type_HTH"/>
</dbReference>
<dbReference type="HOGENOM" id="CLU_048433_0_0_11"/>
<dbReference type="GO" id="GO:0003677">
    <property type="term" value="F:DNA binding"/>
    <property type="evidence" value="ECO:0007669"/>
    <property type="project" value="InterPro"/>
</dbReference>